<name>A0A329SV74_9STRA</name>
<comment type="similarity">
    <text evidence="2 5">Belongs to the RxLR effector family.</text>
</comment>
<reference evidence="9" key="3">
    <citation type="submission" date="2021-01" db="EMBL/GenBank/DDBJ databases">
        <title>Phytophthora aleatoria, a newly-described species from Pinus radiata is distinct from Phytophthora cactorum isolates based on comparative genomics.</title>
        <authorList>
            <person name="Mcdougal R."/>
            <person name="Panda P."/>
            <person name="Williams N."/>
            <person name="Studholme D.J."/>
        </authorList>
    </citation>
    <scope>NUCLEOTIDE SEQUENCE</scope>
    <source>
        <strain evidence="9">NZFS 3830</strain>
    </source>
</reference>
<evidence type="ECO:0000313" key="6">
    <source>
        <dbReference type="EMBL" id="KAG2904937.1"/>
    </source>
</evidence>
<dbReference type="AlphaFoldDB" id="A0A329SV74"/>
<dbReference type="EMBL" id="MJFZ01000042">
    <property type="protein sequence ID" value="RAW40767.1"/>
    <property type="molecule type" value="Genomic_DNA"/>
</dbReference>
<evidence type="ECO:0000313" key="9">
    <source>
        <dbReference type="EMBL" id="KAG6970759.1"/>
    </source>
</evidence>
<dbReference type="EMBL" id="RCML01000595">
    <property type="protein sequence ID" value="KAG2972987.1"/>
    <property type="molecule type" value="Genomic_DNA"/>
</dbReference>
<reference evidence="6" key="2">
    <citation type="submission" date="2018-10" db="EMBL/GenBank/DDBJ databases">
        <title>Effector identification in a new, highly contiguous assembly of the strawberry crown rot pathogen Phytophthora cactorum.</title>
        <authorList>
            <person name="Armitage A.D."/>
            <person name="Nellist C.F."/>
            <person name="Bates H."/>
            <person name="Vickerstaff R.J."/>
            <person name="Harrison R.J."/>
        </authorList>
    </citation>
    <scope>NUCLEOTIDE SEQUENCE</scope>
    <source>
        <strain evidence="6">4032</strain>
        <strain evidence="7">4040</strain>
        <strain evidence="8">P415</strain>
    </source>
</reference>
<dbReference type="Proteomes" id="UP000251314">
    <property type="component" value="Unassembled WGS sequence"/>
</dbReference>
<dbReference type="Pfam" id="PF16810">
    <property type="entry name" value="RXLR"/>
    <property type="match status" value="1"/>
</dbReference>
<keyword evidence="4 5" id="KW-0732">Signal</keyword>
<evidence type="ECO:0000256" key="5">
    <source>
        <dbReference type="RuleBase" id="RU367124"/>
    </source>
</evidence>
<dbReference type="EMBL" id="JAENGZ010000067">
    <property type="protein sequence ID" value="KAG6970759.1"/>
    <property type="molecule type" value="Genomic_DNA"/>
</dbReference>
<dbReference type="Proteomes" id="UP000697107">
    <property type="component" value="Unassembled WGS sequence"/>
</dbReference>
<evidence type="ECO:0000256" key="4">
    <source>
        <dbReference type="ARBA" id="ARBA00022729"/>
    </source>
</evidence>
<comment type="subcellular location">
    <subcellularLocation>
        <location evidence="1 5">Secreted</location>
    </subcellularLocation>
</comment>
<evidence type="ECO:0000256" key="2">
    <source>
        <dbReference type="ARBA" id="ARBA00010400"/>
    </source>
</evidence>
<feature type="signal peptide" evidence="5">
    <location>
        <begin position="1"/>
        <end position="25"/>
    </location>
</feature>
<organism evidence="10 11">
    <name type="scientific">Phytophthora cactorum</name>
    <dbReference type="NCBI Taxonomy" id="29920"/>
    <lineage>
        <taxon>Eukaryota</taxon>
        <taxon>Sar</taxon>
        <taxon>Stramenopiles</taxon>
        <taxon>Oomycota</taxon>
        <taxon>Peronosporomycetes</taxon>
        <taxon>Peronosporales</taxon>
        <taxon>Peronosporaceae</taxon>
        <taxon>Phytophthora</taxon>
    </lineage>
</organism>
<evidence type="ECO:0000313" key="7">
    <source>
        <dbReference type="EMBL" id="KAG2939520.1"/>
    </source>
</evidence>
<sequence length="180" mass="20246">MICVIHVAGILVSATALLTFDLSEATNAQQGMISKLAAPDVVHSTDALASDKRYLRSHDYDEDDEEERAGGANAFDKAKLQKMLDNINYAYKKFAKWSTRGWSSGDVHDSVPKQLYNQYYNYRKDAGHASNLVPQLQPRHGQHYPLLLSYMREAIPQEPLGKQQIHVMVKSFFGTLITTT</sequence>
<dbReference type="GO" id="GO:0005576">
    <property type="term" value="C:extracellular region"/>
    <property type="evidence" value="ECO:0007669"/>
    <property type="project" value="UniProtKB-SubCell"/>
</dbReference>
<dbReference type="VEuPathDB" id="FungiDB:PC110_g3024"/>
<accession>A0A329SV74</accession>
<dbReference type="OrthoDB" id="10275634at2759"/>
<evidence type="ECO:0000256" key="1">
    <source>
        <dbReference type="ARBA" id="ARBA00004613"/>
    </source>
</evidence>
<proteinExistence type="inferred from homology"/>
<dbReference type="Proteomes" id="UP000774804">
    <property type="component" value="Unassembled WGS sequence"/>
</dbReference>
<protein>
    <recommendedName>
        <fullName evidence="5">RxLR effector protein</fullName>
    </recommendedName>
</protein>
<keyword evidence="3 5" id="KW-0964">Secreted</keyword>
<evidence type="ECO:0000313" key="8">
    <source>
        <dbReference type="EMBL" id="KAG2972987.1"/>
    </source>
</evidence>
<gene>
    <name evidence="9" type="ORF">JG687_00002451</name>
    <name evidence="10" type="ORF">PC110_g3024</name>
    <name evidence="6" type="ORF">PC115_g14790</name>
    <name evidence="7" type="ORF">PC117_g10912</name>
    <name evidence="8" type="ORF">PC118_g15389</name>
</gene>
<reference evidence="10 11" key="1">
    <citation type="submission" date="2018-01" db="EMBL/GenBank/DDBJ databases">
        <title>Draft genome of the strawberry crown rot pathogen Phytophthora cactorum.</title>
        <authorList>
            <person name="Armitage A.D."/>
            <person name="Lysoe E."/>
            <person name="Nellist C.F."/>
            <person name="Harrison R.J."/>
            <person name="Brurberg M.B."/>
        </authorList>
    </citation>
    <scope>NUCLEOTIDE SEQUENCE [LARGE SCALE GENOMIC DNA]</scope>
    <source>
        <strain evidence="10 11">10300</strain>
    </source>
</reference>
<evidence type="ECO:0000256" key="3">
    <source>
        <dbReference type="ARBA" id="ARBA00022525"/>
    </source>
</evidence>
<comment type="function">
    <text evidence="5">Effector that suppresses plant defense responses during pathogen infection.</text>
</comment>
<evidence type="ECO:0000313" key="10">
    <source>
        <dbReference type="EMBL" id="RAW40767.1"/>
    </source>
</evidence>
<dbReference type="EMBL" id="RCMI01000578">
    <property type="protein sequence ID" value="KAG2904937.1"/>
    <property type="molecule type" value="Genomic_DNA"/>
</dbReference>
<comment type="domain">
    <text evidence="5">The RxLR-dEER motif acts to carry the protein into the host cell cytoplasm through binding to cell surface phosphatidylinositol-3-phosphate.</text>
</comment>
<dbReference type="Proteomes" id="UP000736787">
    <property type="component" value="Unassembled WGS sequence"/>
</dbReference>
<dbReference type="Proteomes" id="UP000688947">
    <property type="component" value="Unassembled WGS sequence"/>
</dbReference>
<evidence type="ECO:0000313" key="11">
    <source>
        <dbReference type="Proteomes" id="UP000251314"/>
    </source>
</evidence>
<keyword evidence="11" id="KW-1185">Reference proteome</keyword>
<comment type="caution">
    <text evidence="10">The sequence shown here is derived from an EMBL/GenBank/DDBJ whole genome shotgun (WGS) entry which is preliminary data.</text>
</comment>
<dbReference type="EMBL" id="RCMK01000273">
    <property type="protein sequence ID" value="KAG2939520.1"/>
    <property type="molecule type" value="Genomic_DNA"/>
</dbReference>
<feature type="chain" id="PRO_5040518982" description="RxLR effector protein" evidence="5">
    <location>
        <begin position="26"/>
        <end position="180"/>
    </location>
</feature>
<dbReference type="InterPro" id="IPR031825">
    <property type="entry name" value="RXLR"/>
</dbReference>